<accession>A0ABV8Q542</accession>
<keyword evidence="2" id="KW-1185">Reference proteome</keyword>
<proteinExistence type="predicted"/>
<dbReference type="Pfam" id="PF02567">
    <property type="entry name" value="PhzC-PhzF"/>
    <property type="match status" value="1"/>
</dbReference>
<dbReference type="PIRSF" id="PIRSF016184">
    <property type="entry name" value="PhzC_PhzF"/>
    <property type="match status" value="1"/>
</dbReference>
<reference evidence="2" key="1">
    <citation type="journal article" date="2019" name="Int. J. Syst. Evol. Microbiol.">
        <title>The Global Catalogue of Microorganisms (GCM) 10K type strain sequencing project: providing services to taxonomists for standard genome sequencing and annotation.</title>
        <authorList>
            <consortium name="The Broad Institute Genomics Platform"/>
            <consortium name="The Broad Institute Genome Sequencing Center for Infectious Disease"/>
            <person name="Wu L."/>
            <person name="Ma J."/>
        </authorList>
    </citation>
    <scope>NUCLEOTIDE SEQUENCE [LARGE SCALE GENOMIC DNA]</scope>
    <source>
        <strain evidence="2">CGMCC 1.10363</strain>
    </source>
</reference>
<name>A0ABV8Q542_9MICO</name>
<dbReference type="RefSeq" id="WP_390227485.1">
    <property type="nucleotide sequence ID" value="NZ_JBHSCN010000003.1"/>
</dbReference>
<evidence type="ECO:0000313" key="1">
    <source>
        <dbReference type="EMBL" id="MFC4242616.1"/>
    </source>
</evidence>
<dbReference type="NCBIfam" id="TIGR00654">
    <property type="entry name" value="PhzF_family"/>
    <property type="match status" value="1"/>
</dbReference>
<dbReference type="PANTHER" id="PTHR13774">
    <property type="entry name" value="PHENAZINE BIOSYNTHESIS PROTEIN"/>
    <property type="match status" value="1"/>
</dbReference>
<dbReference type="Proteomes" id="UP001595900">
    <property type="component" value="Unassembled WGS sequence"/>
</dbReference>
<dbReference type="PANTHER" id="PTHR13774:SF32">
    <property type="entry name" value="ANTISENSE-ENHANCING SEQUENCE 1"/>
    <property type="match status" value="1"/>
</dbReference>
<dbReference type="EMBL" id="JBHSCN010000003">
    <property type="protein sequence ID" value="MFC4242616.1"/>
    <property type="molecule type" value="Genomic_DNA"/>
</dbReference>
<dbReference type="InterPro" id="IPR003719">
    <property type="entry name" value="Phenazine_PhzF-like"/>
</dbReference>
<comment type="caution">
    <text evidence="1">The sequence shown here is derived from an EMBL/GenBank/DDBJ whole genome shotgun (WGS) entry which is preliminary data.</text>
</comment>
<dbReference type="Gene3D" id="3.10.310.10">
    <property type="entry name" value="Diaminopimelate Epimerase, Chain A, domain 1"/>
    <property type="match status" value="2"/>
</dbReference>
<protein>
    <submittedName>
        <fullName evidence="1">PhzF family phenazine biosynthesis protein</fullName>
    </submittedName>
</protein>
<sequence length="288" mass="30722">MPESRRYAEVDVFGRGPLSGNPVAVVIDSAGLDDLTMQQFATWTNLSETTFLLPPSGGAREQGADYRVRIFTPGGELPFAGHPTLGTAHAWLEAGGVPAREGVVVQECGIGLVELRRDDHGLSFEAPAFLRGGAVDEATLIEASAALGIDRTAIVSSQWVDNGPGWFAVELASVDELLALEPNLAGFGEHGIGAFAFYLDRDPRLIEVRAFIPQLGVTEDPVTGSLNAGIARWLIESGRVRDSYLAGQGHALGRDGLVRVTLARDERPGERIWVGGQTLTVVRGNVEL</sequence>
<evidence type="ECO:0000313" key="2">
    <source>
        <dbReference type="Proteomes" id="UP001595900"/>
    </source>
</evidence>
<gene>
    <name evidence="1" type="ORF">ACFOYW_04455</name>
</gene>
<organism evidence="1 2">
    <name type="scientific">Gryllotalpicola reticulitermitis</name>
    <dbReference type="NCBI Taxonomy" id="1184153"/>
    <lineage>
        <taxon>Bacteria</taxon>
        <taxon>Bacillati</taxon>
        <taxon>Actinomycetota</taxon>
        <taxon>Actinomycetes</taxon>
        <taxon>Micrococcales</taxon>
        <taxon>Microbacteriaceae</taxon>
        <taxon>Gryllotalpicola</taxon>
    </lineage>
</organism>
<dbReference type="SUPFAM" id="SSF54506">
    <property type="entry name" value="Diaminopimelate epimerase-like"/>
    <property type="match status" value="1"/>
</dbReference>